<proteinExistence type="predicted"/>
<gene>
    <name evidence="4" type="ORF">AB0C36_24365</name>
</gene>
<feature type="region of interest" description="Disordered" evidence="2">
    <location>
        <begin position="136"/>
        <end position="158"/>
    </location>
</feature>
<evidence type="ECO:0000313" key="4">
    <source>
        <dbReference type="EMBL" id="MEU8136631.1"/>
    </source>
</evidence>
<keyword evidence="5" id="KW-1185">Reference proteome</keyword>
<evidence type="ECO:0000259" key="3">
    <source>
        <dbReference type="Pfam" id="PF13581"/>
    </source>
</evidence>
<organism evidence="4 5">
    <name type="scientific">Streptodolium elevatio</name>
    <dbReference type="NCBI Taxonomy" id="3157996"/>
    <lineage>
        <taxon>Bacteria</taxon>
        <taxon>Bacillati</taxon>
        <taxon>Actinomycetota</taxon>
        <taxon>Actinomycetes</taxon>
        <taxon>Kitasatosporales</taxon>
        <taxon>Streptomycetaceae</taxon>
        <taxon>Streptodolium</taxon>
    </lineage>
</organism>
<accession>A0ABV3DLJ7</accession>
<keyword evidence="1" id="KW-0723">Serine/threonine-protein kinase</keyword>
<feature type="domain" description="Histidine kinase/HSP90-like ATPase" evidence="3">
    <location>
        <begin position="8"/>
        <end position="144"/>
    </location>
</feature>
<evidence type="ECO:0000256" key="2">
    <source>
        <dbReference type="SAM" id="MobiDB-lite"/>
    </source>
</evidence>
<dbReference type="PANTHER" id="PTHR35526">
    <property type="entry name" value="ANTI-SIGMA-F FACTOR RSBW-RELATED"/>
    <property type="match status" value="1"/>
</dbReference>
<comment type="caution">
    <text evidence="4">The sequence shown here is derived from an EMBL/GenBank/DDBJ whole genome shotgun (WGS) entry which is preliminary data.</text>
</comment>
<dbReference type="Gene3D" id="3.30.565.10">
    <property type="entry name" value="Histidine kinase-like ATPase, C-terminal domain"/>
    <property type="match status" value="1"/>
</dbReference>
<dbReference type="RefSeq" id="WP_358357363.1">
    <property type="nucleotide sequence ID" value="NZ_JBEZFP010000067.1"/>
</dbReference>
<dbReference type="InterPro" id="IPR050267">
    <property type="entry name" value="Anti-sigma-factor_SerPK"/>
</dbReference>
<dbReference type="InterPro" id="IPR036890">
    <property type="entry name" value="HATPase_C_sf"/>
</dbReference>
<dbReference type="Pfam" id="PF13581">
    <property type="entry name" value="HATPase_c_2"/>
    <property type="match status" value="1"/>
</dbReference>
<dbReference type="CDD" id="cd16936">
    <property type="entry name" value="HATPase_RsbW-like"/>
    <property type="match status" value="1"/>
</dbReference>
<dbReference type="GO" id="GO:0005524">
    <property type="term" value="F:ATP binding"/>
    <property type="evidence" value="ECO:0007669"/>
    <property type="project" value="UniProtKB-KW"/>
</dbReference>
<feature type="compositionally biased region" description="Basic and acidic residues" evidence="2">
    <location>
        <begin position="147"/>
        <end position="158"/>
    </location>
</feature>
<dbReference type="EC" id="2.7.13.3" evidence="4"/>
<sequence length="158" mass="16010">MAIVELRFTALPEHVRTARLVAAAVARRAGVAESVLDEVRLAVGEACSRAVGLTRQVGADEPVTVTLDDGDGRFSIEVRDAVPQPAVVGAGESGGSVGLPGPSGANGMSLDVAESELGLAVILGLVDELDVRAGADGGSIRMSWPSEKGKIGDDPLGL</sequence>
<evidence type="ECO:0000256" key="1">
    <source>
        <dbReference type="ARBA" id="ARBA00022527"/>
    </source>
</evidence>
<dbReference type="GO" id="GO:0004673">
    <property type="term" value="F:protein histidine kinase activity"/>
    <property type="evidence" value="ECO:0007669"/>
    <property type="project" value="UniProtKB-EC"/>
</dbReference>
<dbReference type="InterPro" id="IPR003594">
    <property type="entry name" value="HATPase_dom"/>
</dbReference>
<protein>
    <submittedName>
        <fullName evidence="4">ATP-binding protein</fullName>
        <ecNumber evidence="4">2.7.13.3</ecNumber>
    </submittedName>
</protein>
<dbReference type="PANTHER" id="PTHR35526:SF3">
    <property type="entry name" value="ANTI-SIGMA-F FACTOR RSBW"/>
    <property type="match status" value="1"/>
</dbReference>
<keyword evidence="4" id="KW-0547">Nucleotide-binding</keyword>
<dbReference type="Proteomes" id="UP001551482">
    <property type="component" value="Unassembled WGS sequence"/>
</dbReference>
<name>A0ABV3DLJ7_9ACTN</name>
<reference evidence="4 5" key="1">
    <citation type="submission" date="2024-06" db="EMBL/GenBank/DDBJ databases">
        <title>The Natural Products Discovery Center: Release of the First 8490 Sequenced Strains for Exploring Actinobacteria Biosynthetic Diversity.</title>
        <authorList>
            <person name="Kalkreuter E."/>
            <person name="Kautsar S.A."/>
            <person name="Yang D."/>
            <person name="Bader C.D."/>
            <person name="Teijaro C.N."/>
            <person name="Fluegel L."/>
            <person name="Davis C.M."/>
            <person name="Simpson J.R."/>
            <person name="Lauterbach L."/>
            <person name="Steele A.D."/>
            <person name="Gui C."/>
            <person name="Meng S."/>
            <person name="Li G."/>
            <person name="Viehrig K."/>
            <person name="Ye F."/>
            <person name="Su P."/>
            <person name="Kiefer A.F."/>
            <person name="Nichols A."/>
            <person name="Cepeda A.J."/>
            <person name="Yan W."/>
            <person name="Fan B."/>
            <person name="Jiang Y."/>
            <person name="Adhikari A."/>
            <person name="Zheng C.-J."/>
            <person name="Schuster L."/>
            <person name="Cowan T.M."/>
            <person name="Smanski M.J."/>
            <person name="Chevrette M.G."/>
            <person name="De Carvalho L.P.S."/>
            <person name="Shen B."/>
        </authorList>
    </citation>
    <scope>NUCLEOTIDE SEQUENCE [LARGE SCALE GENOMIC DNA]</scope>
    <source>
        <strain evidence="4 5">NPDC048946</strain>
    </source>
</reference>
<keyword evidence="1" id="KW-0418">Kinase</keyword>
<dbReference type="EMBL" id="JBEZFP010000067">
    <property type="protein sequence ID" value="MEU8136631.1"/>
    <property type="molecule type" value="Genomic_DNA"/>
</dbReference>
<keyword evidence="4" id="KW-0808">Transferase</keyword>
<evidence type="ECO:0000313" key="5">
    <source>
        <dbReference type="Proteomes" id="UP001551482"/>
    </source>
</evidence>
<keyword evidence="4" id="KW-0067">ATP-binding</keyword>